<dbReference type="GO" id="GO:0051536">
    <property type="term" value="F:iron-sulfur cluster binding"/>
    <property type="evidence" value="ECO:0007669"/>
    <property type="project" value="UniProtKB-KW"/>
</dbReference>
<dbReference type="PROSITE" id="PS51918">
    <property type="entry name" value="RADICAL_SAM"/>
    <property type="match status" value="1"/>
</dbReference>
<dbReference type="EMBL" id="FOHN01000022">
    <property type="protein sequence ID" value="SET45490.1"/>
    <property type="molecule type" value="Genomic_DNA"/>
</dbReference>
<feature type="domain" description="Radical SAM core" evidence="5">
    <location>
        <begin position="46"/>
        <end position="272"/>
    </location>
</feature>
<keyword evidence="3" id="KW-0408">Iron</keyword>
<dbReference type="SUPFAM" id="SSF102114">
    <property type="entry name" value="Radical SAM enzymes"/>
    <property type="match status" value="1"/>
</dbReference>
<sequence>MIKTIEVKKGMYLHIHSKYGWYIDSEKKYKSSMLSNIPIERKSNKSSFFNHPNIYVMSGCNGKCKYCYQEEHLNQGFNNLSITEIKKFLDFLEERQDKTQPKIMELFGGEPLLRKDILDIIALIKQRGYHINIATNGTLPILRQKEFIDLCKERVHIRISLDGHTSELHELYRTKGSFGKIVENIHGLVSNHIDTSVKSIIVDNNFPYLYDILCFVRDCLGIKKWNYNVLYQLRTCQKNNVVSSVTHDMMIKEMCKKKYFEFMPMLMQTPFAQMITSVFIKQTKKYRRTYPFLNYDGKIYINDQLIVPEFELGTIDTFREDYWEIIKKIELQRKSCEMCYAEDYCYLGNYGELYMTDRTLISEFPTCDIMRKCVVYLMSQGEYGVEMLKNIYVG</sequence>
<dbReference type="Proteomes" id="UP000199800">
    <property type="component" value="Unassembled WGS sequence"/>
</dbReference>
<dbReference type="OrthoDB" id="9763993at2"/>
<evidence type="ECO:0000313" key="6">
    <source>
        <dbReference type="EMBL" id="SET45490.1"/>
    </source>
</evidence>
<dbReference type="CDD" id="cd01335">
    <property type="entry name" value="Radical_SAM"/>
    <property type="match status" value="1"/>
</dbReference>
<dbReference type="GO" id="GO:0046872">
    <property type="term" value="F:metal ion binding"/>
    <property type="evidence" value="ECO:0007669"/>
    <property type="project" value="UniProtKB-KW"/>
</dbReference>
<keyword evidence="2" id="KW-0479">Metal-binding</keyword>
<dbReference type="InterPro" id="IPR023867">
    <property type="entry name" value="Sulphatase_maturase_rSAM"/>
</dbReference>
<dbReference type="SFLD" id="SFLDG01067">
    <property type="entry name" value="SPASM/twitch_domain_containing"/>
    <property type="match status" value="1"/>
</dbReference>
<dbReference type="Gene3D" id="3.20.20.70">
    <property type="entry name" value="Aldolase class I"/>
    <property type="match status" value="1"/>
</dbReference>
<evidence type="ECO:0000256" key="1">
    <source>
        <dbReference type="ARBA" id="ARBA00022691"/>
    </source>
</evidence>
<dbReference type="STRING" id="29364.SAMN04487772_12223"/>
<keyword evidence="1" id="KW-0949">S-adenosyl-L-methionine</keyword>
<organism evidence="6 7">
    <name type="scientific">[Clostridium] polysaccharolyticum</name>
    <dbReference type="NCBI Taxonomy" id="29364"/>
    <lineage>
        <taxon>Bacteria</taxon>
        <taxon>Bacillati</taxon>
        <taxon>Bacillota</taxon>
        <taxon>Clostridia</taxon>
        <taxon>Lachnospirales</taxon>
        <taxon>Lachnospiraceae</taxon>
    </lineage>
</organism>
<dbReference type="PANTHER" id="PTHR43273:SF8">
    <property type="entry name" value="RADICAL SAM DOMAIN PROTEIN"/>
    <property type="match status" value="1"/>
</dbReference>
<keyword evidence="7" id="KW-1185">Reference proteome</keyword>
<dbReference type="RefSeq" id="WP_092478542.1">
    <property type="nucleotide sequence ID" value="NZ_FOHN01000022.1"/>
</dbReference>
<dbReference type="PANTHER" id="PTHR43273">
    <property type="entry name" value="ANAEROBIC SULFATASE-MATURATING ENZYME HOMOLOG ASLB-RELATED"/>
    <property type="match status" value="1"/>
</dbReference>
<proteinExistence type="predicted"/>
<dbReference type="AlphaFoldDB" id="A0A1I0EJZ3"/>
<dbReference type="InterPro" id="IPR058240">
    <property type="entry name" value="rSAM_sf"/>
</dbReference>
<name>A0A1I0EJZ3_9FIRM</name>
<dbReference type="Pfam" id="PF04055">
    <property type="entry name" value="Radical_SAM"/>
    <property type="match status" value="1"/>
</dbReference>
<dbReference type="InterPro" id="IPR013785">
    <property type="entry name" value="Aldolase_TIM"/>
</dbReference>
<accession>A0A1I0EJZ3</accession>
<reference evidence="6 7" key="1">
    <citation type="submission" date="2016-10" db="EMBL/GenBank/DDBJ databases">
        <authorList>
            <person name="de Groot N.N."/>
        </authorList>
    </citation>
    <scope>NUCLEOTIDE SEQUENCE [LARGE SCALE GENOMIC DNA]</scope>
    <source>
        <strain evidence="6 7">DSM 1801</strain>
    </source>
</reference>
<dbReference type="SFLD" id="SFLDS00029">
    <property type="entry name" value="Radical_SAM"/>
    <property type="match status" value="1"/>
</dbReference>
<evidence type="ECO:0000256" key="3">
    <source>
        <dbReference type="ARBA" id="ARBA00023004"/>
    </source>
</evidence>
<protein>
    <submittedName>
        <fullName evidence="6">Radical SAM superfamily enzyme, MoaA/NifB/PqqE/SkfB family</fullName>
    </submittedName>
</protein>
<keyword evidence="4" id="KW-0411">Iron-sulfur</keyword>
<evidence type="ECO:0000259" key="5">
    <source>
        <dbReference type="PROSITE" id="PS51918"/>
    </source>
</evidence>
<dbReference type="GO" id="GO:0016491">
    <property type="term" value="F:oxidoreductase activity"/>
    <property type="evidence" value="ECO:0007669"/>
    <property type="project" value="InterPro"/>
</dbReference>
<dbReference type="InterPro" id="IPR007197">
    <property type="entry name" value="rSAM"/>
</dbReference>
<evidence type="ECO:0000256" key="2">
    <source>
        <dbReference type="ARBA" id="ARBA00022723"/>
    </source>
</evidence>
<evidence type="ECO:0000256" key="4">
    <source>
        <dbReference type="ARBA" id="ARBA00023014"/>
    </source>
</evidence>
<evidence type="ECO:0000313" key="7">
    <source>
        <dbReference type="Proteomes" id="UP000199800"/>
    </source>
</evidence>
<gene>
    <name evidence="6" type="ORF">SAMN04487772_12223</name>
</gene>